<dbReference type="Proteomes" id="UP001162501">
    <property type="component" value="Chromosome 1"/>
</dbReference>
<evidence type="ECO:0000313" key="1">
    <source>
        <dbReference type="EMBL" id="CAM9309164.1"/>
    </source>
</evidence>
<organism evidence="1 2">
    <name type="scientific">Rangifer tarandus platyrhynchus</name>
    <name type="common">Svalbard reindeer</name>
    <dbReference type="NCBI Taxonomy" id="3082113"/>
    <lineage>
        <taxon>Eukaryota</taxon>
        <taxon>Metazoa</taxon>
        <taxon>Chordata</taxon>
        <taxon>Craniata</taxon>
        <taxon>Vertebrata</taxon>
        <taxon>Euteleostomi</taxon>
        <taxon>Mammalia</taxon>
        <taxon>Eutheria</taxon>
        <taxon>Laurasiatheria</taxon>
        <taxon>Artiodactyla</taxon>
        <taxon>Ruminantia</taxon>
        <taxon>Pecora</taxon>
        <taxon>Cervidae</taxon>
        <taxon>Odocoileinae</taxon>
        <taxon>Rangifer</taxon>
    </lineage>
</organism>
<proteinExistence type="predicted"/>
<evidence type="ECO:0000313" key="2">
    <source>
        <dbReference type="Proteomes" id="UP001162501"/>
    </source>
</evidence>
<name>A0AC59Y1X0_RANTA</name>
<reference evidence="1" key="2">
    <citation type="submission" date="2025-03" db="EMBL/GenBank/DDBJ databases">
        <authorList>
            <consortium name="ELIXIR-Norway"/>
            <consortium name="Elixir Norway"/>
        </authorList>
    </citation>
    <scope>NUCLEOTIDE SEQUENCE</scope>
</reference>
<gene>
    <name evidence="1" type="ORF">MRATA1EN22A_LOCUS762</name>
</gene>
<reference evidence="1" key="1">
    <citation type="submission" date="2023-05" db="EMBL/GenBank/DDBJ databases">
        <authorList>
            <consortium name="ELIXIR-Norway"/>
        </authorList>
    </citation>
    <scope>NUCLEOTIDE SEQUENCE</scope>
</reference>
<dbReference type="EMBL" id="OX596085">
    <property type="protein sequence ID" value="CAM9309164.1"/>
    <property type="molecule type" value="Genomic_DNA"/>
</dbReference>
<protein>
    <submittedName>
        <fullName evidence="1">Uncharacterized protein</fullName>
    </submittedName>
</protein>
<sequence>MACQTFFFFFFFQEKQATENGILQIYKHGENGLNALRMAWLCEEPLCAPETGACPPFPVPLGFLPGAPPPRSVRAQAPGPRRSLPPPQRWPRWQAPEEPVLHRAAGSGSFSWATLSSL</sequence>
<accession>A0AC59Y1X0</accession>